<feature type="domain" description="4-vinyl reductase 4VR" evidence="1">
    <location>
        <begin position="80"/>
        <end position="141"/>
    </location>
</feature>
<dbReference type="eggNOG" id="arCOG01688">
    <property type="taxonomic scope" value="Archaea"/>
</dbReference>
<dbReference type="SUPFAM" id="SSF111126">
    <property type="entry name" value="Ligand-binding domain in the NO signalling and Golgi transport"/>
    <property type="match status" value="1"/>
</dbReference>
<dbReference type="RefSeq" id="WP_015791613.1">
    <property type="nucleotide sequence ID" value="NC_013156.1"/>
</dbReference>
<accession>C7P8J4</accession>
<dbReference type="STRING" id="573064.Mefer_1065"/>
<reference evidence="2" key="1">
    <citation type="submission" date="2009-08" db="EMBL/GenBank/DDBJ databases">
        <title>Complete sequence of chromosome of Methanocaldococcus fervens AG86.</title>
        <authorList>
            <consortium name="US DOE Joint Genome Institute"/>
            <person name="Lucas S."/>
            <person name="Copeland A."/>
            <person name="Lapidus A."/>
            <person name="Glavina del Rio T."/>
            <person name="Tice H."/>
            <person name="Bruce D."/>
            <person name="Goodwin L."/>
            <person name="Pitluck S."/>
            <person name="Chertkov O."/>
            <person name="Detter J.C."/>
            <person name="Han C."/>
            <person name="Tapia R."/>
            <person name="Larimer F."/>
            <person name="Land M."/>
            <person name="Hauser L."/>
            <person name="Kyrpides N."/>
            <person name="Ovchinnikova G."/>
            <person name="Lupa-Sieprawska M."/>
            <person name="Whitman W.B."/>
        </authorList>
    </citation>
    <scope>NUCLEOTIDE SEQUENCE [LARGE SCALE GENOMIC DNA]</scope>
    <source>
        <strain evidence="2">AG86</strain>
    </source>
</reference>
<dbReference type="EMBL" id="CP001696">
    <property type="protein sequence ID" value="ACV24876.1"/>
    <property type="molecule type" value="Genomic_DNA"/>
</dbReference>
<dbReference type="Proteomes" id="UP000001495">
    <property type="component" value="Chromosome"/>
</dbReference>
<keyword evidence="3" id="KW-1185">Reference proteome</keyword>
<evidence type="ECO:0000313" key="3">
    <source>
        <dbReference type="Proteomes" id="UP000001495"/>
    </source>
</evidence>
<evidence type="ECO:0000313" key="2">
    <source>
        <dbReference type="EMBL" id="ACV24876.1"/>
    </source>
</evidence>
<dbReference type="SMART" id="SM00989">
    <property type="entry name" value="V4R"/>
    <property type="match status" value="1"/>
</dbReference>
<gene>
    <name evidence="2" type="ordered locus">Mefer_1065</name>
</gene>
<dbReference type="InterPro" id="IPR004096">
    <property type="entry name" value="V4R"/>
</dbReference>
<dbReference type="AlphaFoldDB" id="C7P8J4"/>
<dbReference type="KEGG" id="mfe:Mefer_1065"/>
<dbReference type="Pfam" id="PF02830">
    <property type="entry name" value="V4R"/>
    <property type="match status" value="1"/>
</dbReference>
<evidence type="ECO:0000259" key="1">
    <source>
        <dbReference type="SMART" id="SM00989"/>
    </source>
</evidence>
<dbReference type="PANTHER" id="PTHR35090:SF2">
    <property type="entry name" value="ARSR FAMILY TRANSCRIPTIONAL REGULATOR"/>
    <property type="match status" value="1"/>
</dbReference>
<protein>
    <submittedName>
        <fullName evidence="2">4-vinyl reductase 4VR</fullName>
    </submittedName>
</protein>
<dbReference type="GeneID" id="8365755"/>
<dbReference type="InterPro" id="IPR024096">
    <property type="entry name" value="NO_sig/Golgi_transp_ligand-bd"/>
</dbReference>
<sequence>MKFNDKKDSDRKIKKYIPLELFKVMIYIVIKKIKERGSEITLYEIGYEFGRYLNPKNIRELKSFFKKNNLGILEIESRRPLILKVRECAMCEGLDIDEPICYFDAGLIAGAMECILKKTVVVDEIKCMAQGADACYFKVEVVRG</sequence>
<dbReference type="Gene3D" id="3.30.1380.20">
    <property type="entry name" value="Trafficking protein particle complex subunit 3"/>
    <property type="match status" value="1"/>
</dbReference>
<proteinExistence type="predicted"/>
<name>C7P8J4_METFA</name>
<dbReference type="PANTHER" id="PTHR35090">
    <property type="entry name" value="DNA-DIRECTED RNA POLYMERASE SUBUNIT I"/>
    <property type="match status" value="1"/>
</dbReference>
<organism evidence="2 3">
    <name type="scientific">Methanocaldococcus fervens (strain DSM 4213 / JCM 15782 / AG86)</name>
    <name type="common">Methanococcus fervens</name>
    <dbReference type="NCBI Taxonomy" id="573064"/>
    <lineage>
        <taxon>Archaea</taxon>
        <taxon>Methanobacteriati</taxon>
        <taxon>Methanobacteriota</taxon>
        <taxon>Methanomada group</taxon>
        <taxon>Methanococci</taxon>
        <taxon>Methanococcales</taxon>
        <taxon>Methanocaldococcaceae</taxon>
        <taxon>Methanocaldococcus</taxon>
    </lineage>
</organism>
<dbReference type="HOGENOM" id="CLU_128702_1_0_2"/>